<dbReference type="AlphaFoldDB" id="A0A8J2TAG2"/>
<sequence length="389" mass="43091">MSSKPKVLIPYKLQWDVSDHIPEWEQLSQHVDFVRYRMTDAEAFEQFLPTSGIEGLWVTDELFSCLGGPTKFWDYYPSTLKVMVVPWVGCDFIDGRRLREEKGVILCNIGPNAGSSVADLAVHLVLSCFRMTTFWEHCFRFVASGNVNDTRKYLGSKESEWWDSQEEPCNRNATVSRACFQFPAMADIANGVNLSQNFKVGGKLVDTPSGKTSLILGFGSIGQSIGKRLSLGFDMRVKYSKRSGPVSEKLLGYSAEFCPDLASPKTWHDVDVVVLSLPGSPHTDNLINEQVLDMCKDGVRIVNVGRGSCVDEDALLKALESGKVNSCGLDVFKNETTQVRQDLLMRFDVTALPHIGSTVASLMERQTVITLQNIESVLVNGGTGVFPVN</sequence>
<evidence type="ECO:0000313" key="4">
    <source>
        <dbReference type="Proteomes" id="UP000019375"/>
    </source>
</evidence>
<dbReference type="Gene3D" id="3.40.50.720">
    <property type="entry name" value="NAD(P)-binding Rossmann-like Domain"/>
    <property type="match status" value="2"/>
</dbReference>
<dbReference type="PANTHER" id="PTHR10996">
    <property type="entry name" value="2-HYDROXYACID DEHYDROGENASE-RELATED"/>
    <property type="match status" value="1"/>
</dbReference>
<gene>
    <name evidence="3" type="ORF">BN860_03774g</name>
</gene>
<dbReference type="SUPFAM" id="SSF51735">
    <property type="entry name" value="NAD(P)-binding Rossmann-fold domains"/>
    <property type="match status" value="1"/>
</dbReference>
<proteinExistence type="predicted"/>
<dbReference type="InterPro" id="IPR036291">
    <property type="entry name" value="NAD(P)-bd_dom_sf"/>
</dbReference>
<dbReference type="Pfam" id="PF02826">
    <property type="entry name" value="2-Hacid_dh_C"/>
    <property type="match status" value="1"/>
</dbReference>
<accession>A0A8J2TAG2</accession>
<dbReference type="GO" id="GO:0030267">
    <property type="term" value="F:glyoxylate reductase (NADPH) activity"/>
    <property type="evidence" value="ECO:0007669"/>
    <property type="project" value="TreeGrafter"/>
</dbReference>
<keyword evidence="4" id="KW-1185">Reference proteome</keyword>
<evidence type="ECO:0000256" key="1">
    <source>
        <dbReference type="ARBA" id="ARBA00023002"/>
    </source>
</evidence>
<dbReference type="EMBL" id="HG316463">
    <property type="protein sequence ID" value="CDF91280.1"/>
    <property type="molecule type" value="Genomic_DNA"/>
</dbReference>
<dbReference type="Proteomes" id="UP000019375">
    <property type="component" value="Unassembled WGS sequence"/>
</dbReference>
<feature type="domain" description="D-isomer specific 2-hydroxyacid dehydrogenase NAD-binding" evidence="2">
    <location>
        <begin position="206"/>
        <end position="356"/>
    </location>
</feature>
<protein>
    <submittedName>
        <fullName evidence="3">ZYBA0S10-03774g1_1</fullName>
    </submittedName>
</protein>
<evidence type="ECO:0000313" key="3">
    <source>
        <dbReference type="EMBL" id="CDF91280.1"/>
    </source>
</evidence>
<organism evidence="3 4">
    <name type="scientific">Zygosaccharomyces bailii (strain CLIB 213 / ATCC 58445 / CBS 680 / BCRC 21525 / NBRC 1098 / NCYC 1416 / NRRL Y-2227)</name>
    <dbReference type="NCBI Taxonomy" id="1333698"/>
    <lineage>
        <taxon>Eukaryota</taxon>
        <taxon>Fungi</taxon>
        <taxon>Dikarya</taxon>
        <taxon>Ascomycota</taxon>
        <taxon>Saccharomycotina</taxon>
        <taxon>Saccharomycetes</taxon>
        <taxon>Saccharomycetales</taxon>
        <taxon>Saccharomycetaceae</taxon>
        <taxon>Zygosaccharomyces</taxon>
    </lineage>
</organism>
<dbReference type="PANTHER" id="PTHR10996:SF279">
    <property type="entry name" value="2-HYDROXYACID DEHYDROGENASE YPL113C-RELATED"/>
    <property type="match status" value="1"/>
</dbReference>
<dbReference type="GO" id="GO:0016618">
    <property type="term" value="F:hydroxypyruvate reductase [NAD(P)H] activity"/>
    <property type="evidence" value="ECO:0007669"/>
    <property type="project" value="TreeGrafter"/>
</dbReference>
<reference evidence="4" key="1">
    <citation type="journal article" date="2013" name="Genome Announc.">
        <title>Genome sequence of the food spoilage yeast Zygosaccharomyces bailii CLIB 213(T).</title>
        <authorList>
            <person name="Galeote V."/>
            <person name="Bigey F."/>
            <person name="Devillers H."/>
            <person name="Neuveglise C."/>
            <person name="Dequin S."/>
        </authorList>
    </citation>
    <scope>NUCLEOTIDE SEQUENCE [LARGE SCALE GENOMIC DNA]</scope>
    <source>
        <strain evidence="4">CLIB 213 / ATCC 58445 / CBS 680 / CCRC 21525 / NBRC 1098 / NCYC 1416 / NRRL Y-2227</strain>
    </source>
</reference>
<dbReference type="GO" id="GO:0005829">
    <property type="term" value="C:cytosol"/>
    <property type="evidence" value="ECO:0007669"/>
    <property type="project" value="TreeGrafter"/>
</dbReference>
<dbReference type="SUPFAM" id="SSF52283">
    <property type="entry name" value="Formate/glycerate dehydrogenase catalytic domain-like"/>
    <property type="match status" value="1"/>
</dbReference>
<dbReference type="InterPro" id="IPR006140">
    <property type="entry name" value="D-isomer_DH_NAD-bd"/>
</dbReference>
<keyword evidence="1" id="KW-0560">Oxidoreductase</keyword>
<name>A0A8J2TAG2_ZYGB2</name>
<dbReference type="GO" id="GO:0051287">
    <property type="term" value="F:NAD binding"/>
    <property type="evidence" value="ECO:0007669"/>
    <property type="project" value="InterPro"/>
</dbReference>
<dbReference type="OrthoDB" id="298012at2759"/>
<evidence type="ECO:0000259" key="2">
    <source>
        <dbReference type="Pfam" id="PF02826"/>
    </source>
</evidence>
<dbReference type="InterPro" id="IPR050223">
    <property type="entry name" value="D-isomer_2-hydroxyacid_DH"/>
</dbReference>